<keyword evidence="2" id="KW-0694">RNA-binding</keyword>
<evidence type="ECO:0000313" key="6">
    <source>
        <dbReference type="Proteomes" id="UP001556367"/>
    </source>
</evidence>
<gene>
    <name evidence="5" type="ORF">HGRIS_003997</name>
</gene>
<feature type="domain" description="RRM" evidence="4">
    <location>
        <begin position="97"/>
        <end position="178"/>
    </location>
</feature>
<feature type="compositionally biased region" description="Low complexity" evidence="3">
    <location>
        <begin position="349"/>
        <end position="363"/>
    </location>
</feature>
<protein>
    <recommendedName>
        <fullName evidence="4">RRM domain-containing protein</fullName>
    </recommendedName>
</protein>
<feature type="compositionally biased region" description="Basic and acidic residues" evidence="3">
    <location>
        <begin position="187"/>
        <end position="197"/>
    </location>
</feature>
<dbReference type="Gene3D" id="3.30.70.330">
    <property type="match status" value="1"/>
</dbReference>
<dbReference type="InterPro" id="IPR012677">
    <property type="entry name" value="Nucleotide-bd_a/b_plait_sf"/>
</dbReference>
<reference evidence="6" key="1">
    <citation type="submission" date="2024-06" db="EMBL/GenBank/DDBJ databases">
        <title>Multi-omics analyses provide insights into the biosynthesis of the anticancer antibiotic pleurotin in Hohenbuehelia grisea.</title>
        <authorList>
            <person name="Weaver J.A."/>
            <person name="Alberti F."/>
        </authorList>
    </citation>
    <scope>NUCLEOTIDE SEQUENCE [LARGE SCALE GENOMIC DNA]</scope>
    <source>
        <strain evidence="6">T-177</strain>
    </source>
</reference>
<keyword evidence="6" id="KW-1185">Reference proteome</keyword>
<feature type="region of interest" description="Disordered" evidence="3">
    <location>
        <begin position="175"/>
        <end position="236"/>
    </location>
</feature>
<accession>A0ABR3JHZ1</accession>
<dbReference type="PANTHER" id="PTHR23204">
    <property type="entry name" value="CLEAVAGE AND POLYADENYLATION SPECIFIC FACTOR"/>
    <property type="match status" value="1"/>
</dbReference>
<feature type="compositionally biased region" description="Polar residues" evidence="3">
    <location>
        <begin position="201"/>
        <end position="215"/>
    </location>
</feature>
<evidence type="ECO:0000256" key="1">
    <source>
        <dbReference type="ARBA" id="ARBA00006265"/>
    </source>
</evidence>
<dbReference type="CDD" id="cd12372">
    <property type="entry name" value="RRM_CFIm68_CFIm59"/>
    <property type="match status" value="1"/>
</dbReference>
<feature type="region of interest" description="Disordered" evidence="3">
    <location>
        <begin position="343"/>
        <end position="376"/>
    </location>
</feature>
<organism evidence="5 6">
    <name type="scientific">Hohenbuehelia grisea</name>
    <dbReference type="NCBI Taxonomy" id="104357"/>
    <lineage>
        <taxon>Eukaryota</taxon>
        <taxon>Fungi</taxon>
        <taxon>Dikarya</taxon>
        <taxon>Basidiomycota</taxon>
        <taxon>Agaricomycotina</taxon>
        <taxon>Agaricomycetes</taxon>
        <taxon>Agaricomycetidae</taxon>
        <taxon>Agaricales</taxon>
        <taxon>Pleurotineae</taxon>
        <taxon>Pleurotaceae</taxon>
        <taxon>Hohenbuehelia</taxon>
    </lineage>
</organism>
<name>A0ABR3JHZ1_9AGAR</name>
<feature type="compositionally biased region" description="Basic and acidic residues" evidence="3">
    <location>
        <begin position="366"/>
        <end position="376"/>
    </location>
</feature>
<dbReference type="SMART" id="SM00360">
    <property type="entry name" value="RRM"/>
    <property type="match status" value="1"/>
</dbReference>
<sequence length="376" mass="38936">MKEEEFDIYGGEDEWQKPNENDAEQPEQPNEKPIQASTHATEPVVGEKRPREDDSVDNNISQPPAPPNLPNGSNPQNPNATFAAIHAMNVDSGMPNDALYIGDLQWWTTDEDLRQVALNVGVMVDHKDITFSEHKVNGKSKGIAYLECGDAASAQTLKNWFDNNEFQNRRASVTLTSAQQGNPFRTLPKEPPAREGVGRGQTHQNNNQAGQSTPVNAGRGGGSGNFRGGGPQMNNHLNGMNGMGMGNPRGGMMGGMNRGGMMGPMGAMGLGAMGMGPLAMGPLGAMGAMGVMGGFPGRGGMRGGMMGGRGNMMGGMGMGGMGMGGRGGFGGMQGHINPAFMGGAGAGAGPAPVGAQGQPGNAPSDGPRKRFRADGS</sequence>
<dbReference type="InterPro" id="IPR000504">
    <property type="entry name" value="RRM_dom"/>
</dbReference>
<evidence type="ECO:0000313" key="5">
    <source>
        <dbReference type="EMBL" id="KAL0955080.1"/>
    </source>
</evidence>
<comment type="caution">
    <text evidence="5">The sequence shown here is derived from an EMBL/GenBank/DDBJ whole genome shotgun (WGS) entry which is preliminary data.</text>
</comment>
<comment type="similarity">
    <text evidence="1">Belongs to the RRM CPSF6/7 family.</text>
</comment>
<feature type="region of interest" description="Disordered" evidence="3">
    <location>
        <begin position="1"/>
        <end position="80"/>
    </location>
</feature>
<dbReference type="PROSITE" id="PS50102">
    <property type="entry name" value="RRM"/>
    <property type="match status" value="1"/>
</dbReference>
<dbReference type="InterPro" id="IPR035979">
    <property type="entry name" value="RBD_domain_sf"/>
</dbReference>
<feature type="compositionally biased region" description="Polar residues" evidence="3">
    <location>
        <begin position="70"/>
        <end position="80"/>
    </location>
</feature>
<evidence type="ECO:0000256" key="3">
    <source>
        <dbReference type="SAM" id="MobiDB-lite"/>
    </source>
</evidence>
<feature type="compositionally biased region" description="Acidic residues" evidence="3">
    <location>
        <begin position="1"/>
        <end position="13"/>
    </location>
</feature>
<proteinExistence type="inferred from homology"/>
<dbReference type="EMBL" id="JASNQZ010000007">
    <property type="protein sequence ID" value="KAL0955080.1"/>
    <property type="molecule type" value="Genomic_DNA"/>
</dbReference>
<evidence type="ECO:0000259" key="4">
    <source>
        <dbReference type="PROSITE" id="PS50102"/>
    </source>
</evidence>
<dbReference type="SUPFAM" id="SSF54928">
    <property type="entry name" value="RNA-binding domain, RBD"/>
    <property type="match status" value="1"/>
</dbReference>
<dbReference type="Proteomes" id="UP001556367">
    <property type="component" value="Unassembled WGS sequence"/>
</dbReference>
<feature type="compositionally biased region" description="Gly residues" evidence="3">
    <location>
        <begin position="218"/>
        <end position="231"/>
    </location>
</feature>
<evidence type="ECO:0000256" key="2">
    <source>
        <dbReference type="PROSITE-ProRule" id="PRU00176"/>
    </source>
</evidence>
<dbReference type="InterPro" id="IPR034772">
    <property type="entry name" value="CPSF6/7"/>
</dbReference>